<organism evidence="1 2">
    <name type="scientific">Floridaenema aerugineum BLCC-F46</name>
    <dbReference type="NCBI Taxonomy" id="3153654"/>
    <lineage>
        <taxon>Bacteria</taxon>
        <taxon>Bacillati</taxon>
        <taxon>Cyanobacteriota</taxon>
        <taxon>Cyanophyceae</taxon>
        <taxon>Oscillatoriophycideae</taxon>
        <taxon>Aerosakkonematales</taxon>
        <taxon>Aerosakkonemataceae</taxon>
        <taxon>Floridanema</taxon>
        <taxon>Floridanema aerugineum</taxon>
    </lineage>
</organism>
<reference evidence="1 2" key="1">
    <citation type="submission" date="2024-09" db="EMBL/GenBank/DDBJ databases">
        <title>Floridaenema gen nov. (Aerosakkonemataceae, Aerosakkonematales ord. nov., Cyanobacteria) from benthic tropical and subtropical fresh waters, with the description of four new species.</title>
        <authorList>
            <person name="Moretto J.A."/>
            <person name="Berthold D.E."/>
            <person name="Lefler F.W."/>
            <person name="Huang I.-S."/>
            <person name="Laughinghouse H. IV."/>
        </authorList>
    </citation>
    <scope>NUCLEOTIDE SEQUENCE [LARGE SCALE GENOMIC DNA]</scope>
    <source>
        <strain evidence="1 2">BLCC-F46</strain>
    </source>
</reference>
<name>A0ABV4X3Y6_9CYAN</name>
<evidence type="ECO:0000313" key="1">
    <source>
        <dbReference type="EMBL" id="MFB2877489.1"/>
    </source>
</evidence>
<protein>
    <submittedName>
        <fullName evidence="1">Uncharacterized protein</fullName>
    </submittedName>
</protein>
<dbReference type="RefSeq" id="WP_413270588.1">
    <property type="nucleotide sequence ID" value="NZ_JBHFNQ010000090.1"/>
</dbReference>
<sequence length="277" mass="31683">MSNCKAKTGSGKPNLKAGQIIRLNYKGRDFESIIIDPDGLGKNQPTIGLGFRMMERYMGINHATLSNRWVVASEGVEWLKLPSGKTFRVVTTDGEDGNLYKVIEASDWTQIAVDLLVHPGRTSKNTLEKLGDFLNWFAAEGLYAQAYTAIKRVYSYDDSLSLRRWREERELGKPRRKTYAEYIQEKSPNQQGYWTNVVYLGLFNLKAAEMKEIWKLVAGKKTIARNYIPEAVGLKIVTYCEKWVVEMDLENLGECHQEAIRLARRKFARELKCGNES</sequence>
<dbReference type="Proteomes" id="UP001576774">
    <property type="component" value="Unassembled WGS sequence"/>
</dbReference>
<comment type="caution">
    <text evidence="1">The sequence shown here is derived from an EMBL/GenBank/DDBJ whole genome shotgun (WGS) entry which is preliminary data.</text>
</comment>
<gene>
    <name evidence="1" type="ORF">ACE1CC_11450</name>
</gene>
<keyword evidence="2" id="KW-1185">Reference proteome</keyword>
<dbReference type="EMBL" id="JBHFNQ010000090">
    <property type="protein sequence ID" value="MFB2877489.1"/>
    <property type="molecule type" value="Genomic_DNA"/>
</dbReference>
<evidence type="ECO:0000313" key="2">
    <source>
        <dbReference type="Proteomes" id="UP001576774"/>
    </source>
</evidence>
<accession>A0ABV4X3Y6</accession>
<proteinExistence type="predicted"/>